<evidence type="ECO:0000256" key="17">
    <source>
        <dbReference type="ARBA" id="ARBA00060577"/>
    </source>
</evidence>
<protein>
    <recommendedName>
        <fullName evidence="18">22alpha-hydroxysteroid 23-monooxygenase</fullName>
        <ecNumber evidence="18">1.14.14.147</ecNumber>
    </recommendedName>
    <alternativeName>
        <fullName evidence="21">(22R,23R)-22,23-dihydroxy-campest-4-en-3-one synthase</fullName>
    </alternativeName>
    <alternativeName>
        <fullName evidence="22">(22R,23R)-22,23-dihydroxycampesterol synthase</fullName>
    </alternativeName>
    <alternativeName>
        <fullName evidence="19">6-deoxoteasterone synthase</fullName>
    </alternativeName>
    <alternativeName>
        <fullName evidence="20">Teasterone synthase</fullName>
    </alternativeName>
</protein>
<feature type="region of interest" description="Disordered" evidence="25">
    <location>
        <begin position="502"/>
        <end position="524"/>
    </location>
</feature>
<evidence type="ECO:0000256" key="6">
    <source>
        <dbReference type="ARBA" id="ARBA00022692"/>
    </source>
</evidence>
<dbReference type="SUPFAM" id="SSF50249">
    <property type="entry name" value="Nucleic acid-binding proteins"/>
    <property type="match status" value="1"/>
</dbReference>
<evidence type="ECO:0000256" key="16">
    <source>
        <dbReference type="ARBA" id="ARBA00051572"/>
    </source>
</evidence>
<evidence type="ECO:0000256" key="12">
    <source>
        <dbReference type="ARBA" id="ARBA00023033"/>
    </source>
</evidence>
<dbReference type="CDD" id="cd04480">
    <property type="entry name" value="RPA1_DBD_A_like"/>
    <property type="match status" value="1"/>
</dbReference>
<evidence type="ECO:0000256" key="23">
    <source>
        <dbReference type="ARBA" id="ARBA00084112"/>
    </source>
</evidence>
<keyword evidence="23" id="KW-1069">Brassinosteroid biosynthesis</keyword>
<evidence type="ECO:0000256" key="20">
    <source>
        <dbReference type="ARBA" id="ARBA00076244"/>
    </source>
</evidence>
<comment type="caution">
    <text evidence="26">The sequence shown here is derived from an EMBL/GenBank/DDBJ whole genome shotgun (WGS) entry which is preliminary data.</text>
</comment>
<dbReference type="OrthoDB" id="3945418at2759"/>
<dbReference type="PANTHER" id="PTHR24286">
    <property type="entry name" value="CYTOCHROME P450 26"/>
    <property type="match status" value="1"/>
</dbReference>
<comment type="similarity">
    <text evidence="4">Belongs to the cytochrome P450 family.</text>
</comment>
<evidence type="ECO:0000256" key="24">
    <source>
        <dbReference type="PIRSR" id="PIRSR602401-1"/>
    </source>
</evidence>
<reference evidence="26 27" key="1">
    <citation type="submission" date="2020-02" db="EMBL/GenBank/DDBJ databases">
        <authorList>
            <person name="Ma Q."/>
            <person name="Huang Y."/>
            <person name="Song X."/>
            <person name="Pei D."/>
        </authorList>
    </citation>
    <scope>NUCLEOTIDE SEQUENCE [LARGE SCALE GENOMIC DNA]</scope>
    <source>
        <strain evidence="26">Sxm20200214</strain>
        <tissue evidence="26">Leaf</tissue>
    </source>
</reference>
<feature type="binding site" description="axial binding residue" evidence="24">
    <location>
        <position position="442"/>
    </location>
    <ligand>
        <name>heme</name>
        <dbReference type="ChEBI" id="CHEBI:30413"/>
    </ligand>
    <ligandPart>
        <name>Fe</name>
        <dbReference type="ChEBI" id="CHEBI:18248"/>
    </ligandPart>
</feature>
<evidence type="ECO:0000256" key="2">
    <source>
        <dbReference type="ARBA" id="ARBA00004389"/>
    </source>
</evidence>
<evidence type="ECO:0000256" key="9">
    <source>
        <dbReference type="ARBA" id="ARBA00022989"/>
    </source>
</evidence>
<evidence type="ECO:0000256" key="25">
    <source>
        <dbReference type="SAM" id="MobiDB-lite"/>
    </source>
</evidence>
<dbReference type="InterPro" id="IPR001128">
    <property type="entry name" value="Cyt_P450"/>
</dbReference>
<evidence type="ECO:0000256" key="15">
    <source>
        <dbReference type="ARBA" id="ARBA00050234"/>
    </source>
</evidence>
<dbReference type="GO" id="GO:0005506">
    <property type="term" value="F:iron ion binding"/>
    <property type="evidence" value="ECO:0007669"/>
    <property type="project" value="InterPro"/>
</dbReference>
<dbReference type="EC" id="1.14.14.147" evidence="18"/>
<dbReference type="InterPro" id="IPR002401">
    <property type="entry name" value="Cyt_P450_E_grp-I"/>
</dbReference>
<dbReference type="GO" id="GO:0048366">
    <property type="term" value="P:leaf development"/>
    <property type="evidence" value="ECO:0007669"/>
    <property type="project" value="UniProtKB-ARBA"/>
</dbReference>
<dbReference type="GO" id="GO:0102097">
    <property type="term" value="F:22alpha-hydroxysteroid 23-monooxygenase activity"/>
    <property type="evidence" value="ECO:0007669"/>
    <property type="project" value="UniProtKB-EC"/>
</dbReference>
<evidence type="ECO:0000256" key="5">
    <source>
        <dbReference type="ARBA" id="ARBA00022617"/>
    </source>
</evidence>
<comment type="subcellular location">
    <subcellularLocation>
        <location evidence="2">Endoplasmic reticulum membrane</location>
        <topology evidence="2">Single-pass membrane protein</topology>
    </subcellularLocation>
</comment>
<dbReference type="PANTHER" id="PTHR24286:SF30">
    <property type="entry name" value="3-EPI-6-DEOXOCATHASTERONE 23-MONOOXYGENASE CYP90D1"/>
    <property type="match status" value="1"/>
</dbReference>
<comment type="pathway">
    <text evidence="14">Plant hormone biosynthesis; brassinosteroid biosynthesis.</text>
</comment>
<name>A0A8X7THL7_BRACI</name>
<evidence type="ECO:0000256" key="14">
    <source>
        <dbReference type="ARBA" id="ARBA00037910"/>
    </source>
</evidence>
<evidence type="ECO:0000256" key="3">
    <source>
        <dbReference type="ARBA" id="ARBA00004972"/>
    </source>
</evidence>
<dbReference type="GO" id="GO:0005789">
    <property type="term" value="C:endoplasmic reticulum membrane"/>
    <property type="evidence" value="ECO:0007669"/>
    <property type="project" value="UniProtKB-SubCell"/>
</dbReference>
<comment type="pathway">
    <text evidence="3">Hormone biosynthesis.</text>
</comment>
<dbReference type="GO" id="GO:0048441">
    <property type="term" value="P:petal development"/>
    <property type="evidence" value="ECO:0007669"/>
    <property type="project" value="UniProtKB-ARBA"/>
</dbReference>
<keyword evidence="10" id="KW-0560">Oxidoreductase</keyword>
<comment type="catalytic activity">
    <reaction evidence="15">
        <text>(22S,24R)-22-hydroxy-5alpha-ergostan-3-one + reduced [NADPH--hemoprotein reductase] + O2 = 3-dehydro-6-deoxoteasterone + oxidized [NADPH--hemoprotein reductase] + H2O + H(+)</text>
        <dbReference type="Rhea" id="RHEA:27325"/>
        <dbReference type="Rhea" id="RHEA-COMP:11964"/>
        <dbReference type="Rhea" id="RHEA-COMP:11965"/>
        <dbReference type="ChEBI" id="CHEBI:15377"/>
        <dbReference type="ChEBI" id="CHEBI:15378"/>
        <dbReference type="ChEBI" id="CHEBI:15379"/>
        <dbReference type="ChEBI" id="CHEBI:20710"/>
        <dbReference type="ChEBI" id="CHEBI:57618"/>
        <dbReference type="ChEBI" id="CHEBI:58210"/>
        <dbReference type="ChEBI" id="CHEBI:59411"/>
        <dbReference type="EC" id="1.14.14.147"/>
    </reaction>
</comment>
<dbReference type="InterPro" id="IPR036396">
    <property type="entry name" value="Cyt_P450_sf"/>
</dbReference>
<dbReference type="GO" id="GO:0048443">
    <property type="term" value="P:stamen development"/>
    <property type="evidence" value="ECO:0007669"/>
    <property type="project" value="UniProtKB-ARBA"/>
</dbReference>
<evidence type="ECO:0000256" key="18">
    <source>
        <dbReference type="ARBA" id="ARBA00066344"/>
    </source>
</evidence>
<keyword evidence="12" id="KW-0503">Monooxygenase</keyword>
<keyword evidence="6" id="KW-0812">Transmembrane</keyword>
<evidence type="ECO:0000256" key="22">
    <source>
        <dbReference type="ARBA" id="ARBA00083187"/>
    </source>
</evidence>
<dbReference type="PRINTS" id="PR00463">
    <property type="entry name" value="EP450I"/>
</dbReference>
<evidence type="ECO:0000256" key="21">
    <source>
        <dbReference type="ARBA" id="ARBA00078776"/>
    </source>
</evidence>
<dbReference type="Pfam" id="PF00067">
    <property type="entry name" value="p450"/>
    <property type="match status" value="1"/>
</dbReference>
<dbReference type="GO" id="GO:0020037">
    <property type="term" value="F:heme binding"/>
    <property type="evidence" value="ECO:0007669"/>
    <property type="project" value="InterPro"/>
</dbReference>
<comment type="pathway">
    <text evidence="17">Steroid biosynthesis.</text>
</comment>
<gene>
    <name evidence="26" type="ORF">Bca52824_096132</name>
</gene>
<keyword evidence="23" id="KW-0444">Lipid biosynthesis</keyword>
<dbReference type="GO" id="GO:0010268">
    <property type="term" value="P:brassinosteroid homeostasis"/>
    <property type="evidence" value="ECO:0007669"/>
    <property type="project" value="TreeGrafter"/>
</dbReference>
<dbReference type="Gene3D" id="1.10.630.10">
    <property type="entry name" value="Cytochrome P450"/>
    <property type="match status" value="1"/>
</dbReference>
<accession>A0A8X7THL7</accession>
<keyword evidence="9" id="KW-1133">Transmembrane helix</keyword>
<keyword evidence="13" id="KW-0472">Membrane</keyword>
<evidence type="ECO:0000256" key="10">
    <source>
        <dbReference type="ARBA" id="ARBA00023002"/>
    </source>
</evidence>
<evidence type="ECO:0000256" key="4">
    <source>
        <dbReference type="ARBA" id="ARBA00010617"/>
    </source>
</evidence>
<dbReference type="GO" id="GO:0016709">
    <property type="term" value="F:oxidoreductase activity, acting on paired donors, with incorporation or reduction of molecular oxygen, NAD(P)H as one donor, and incorporation of one atom of oxygen"/>
    <property type="evidence" value="ECO:0007669"/>
    <property type="project" value="TreeGrafter"/>
</dbReference>
<dbReference type="SUPFAM" id="SSF48264">
    <property type="entry name" value="Cytochrome P450"/>
    <property type="match status" value="1"/>
</dbReference>
<dbReference type="GO" id="GO:0016132">
    <property type="term" value="P:brassinosteroid biosynthetic process"/>
    <property type="evidence" value="ECO:0007669"/>
    <property type="project" value="UniProtKB-KW"/>
</dbReference>
<sequence length="859" mass="96271">MDISSSLLLLSFFLFVIIIFIFNKINGLRTSSVSKKKPTEHVSTHSYGPRFPQGSLGWPILGETIEFVSSAYSDHPESFMDKRRVMYGRVFKSHIFGTATIVSTDAEVNKAVLQSDSTAFVPFYPKTVRDLMGKSSILLINGSLHRRFHGLVGSFLKSPPLKAQIVRDMHKFLSESMDLWSEDQPVLLQDVSKNVAFKVLAKALISVEKGEELEELKEEFEQFIRGLMSLPINLPGTQLHRSLQAKKKMVKQVEKIIGDKVRREKNKEEDGAVAKDVVDVLLKDSSENLTHNLIANNMIDMMIPGHDSVPVLITLAVKFLSDSPTALHFLTEENMELKSLKELTGEQLYWNDYLSLPFTQKVITETLRMGNVIIGVMRKAMKDVEIKGYVIPKGWCFLAYLRSVHLDKLHYDSPYKFNPWRWQERDMNTSSFSPFGGGQRLCPGLDLARLEASIFLHHLVTRFRSHTPPLIFTKSYSLLTIIPSAMMLSDVSESVKASGEATVPSVPVKPVNQTSVSSGDEKAGDVSSVKSEVLSAASSGPSKSIGKAGVSVGLNIGAKYKASVSSRDKGKAIVGKAITFRDVTFGPYDGEIRFRLIHFWEAWNVQTKVLIGLEMILIDEEENVIQGFIPNGRIETYLRHMKAVGTYRLNNFFGSKSKPIYRVAEPDVTVSFSWNSVLYNLEDSSINFPEDRFRIHGYREFEAASDQRGDLYDYVGHIKLVNGQVLSDGPLLDETEIAASRRVELHVQTHDDPVLKLYLWDKAAFQFYEKFKASVGTARVILVTTLNPKRFGGVLSLSSMASSRVFLDSNVQETRSYLSWLDSNLDVANRVNAEVVTKPELATLGDLFSYMIQAAAKVL</sequence>
<dbReference type="Gene3D" id="2.40.50.140">
    <property type="entry name" value="Nucleic acid-binding proteins"/>
    <property type="match status" value="1"/>
</dbReference>
<keyword evidence="8" id="KW-0752">Steroid biosynthesis</keyword>
<dbReference type="InterPro" id="IPR017972">
    <property type="entry name" value="Cyt_P450_CS"/>
</dbReference>
<dbReference type="CDD" id="cd11043">
    <property type="entry name" value="CYP90-like"/>
    <property type="match status" value="1"/>
</dbReference>
<dbReference type="InterPro" id="IPR012340">
    <property type="entry name" value="NA-bd_OB-fold"/>
</dbReference>
<comment type="cofactor">
    <cofactor evidence="1 24">
        <name>heme</name>
        <dbReference type="ChEBI" id="CHEBI:30413"/>
    </cofactor>
</comment>
<dbReference type="GO" id="GO:0016125">
    <property type="term" value="P:sterol metabolic process"/>
    <property type="evidence" value="ECO:0007669"/>
    <property type="project" value="TreeGrafter"/>
</dbReference>
<keyword evidence="27" id="KW-1185">Reference proteome</keyword>
<evidence type="ECO:0000256" key="7">
    <source>
        <dbReference type="ARBA" id="ARBA00022723"/>
    </source>
</evidence>
<dbReference type="FunFam" id="1.10.630.10:FF:000048">
    <property type="entry name" value="3-epi-6-deoxocathasterone 23-monooxygenase CYP90D1"/>
    <property type="match status" value="1"/>
</dbReference>
<keyword evidence="11 24" id="KW-0408">Iron</keyword>
<dbReference type="EMBL" id="JAAMPC010000702">
    <property type="protein sequence ID" value="KAG2242024.1"/>
    <property type="molecule type" value="Genomic_DNA"/>
</dbReference>
<keyword evidence="7 24" id="KW-0479">Metal-binding</keyword>
<evidence type="ECO:0000256" key="1">
    <source>
        <dbReference type="ARBA" id="ARBA00001971"/>
    </source>
</evidence>
<dbReference type="AlphaFoldDB" id="A0A8X7THL7"/>
<comment type="catalytic activity">
    <reaction evidence="16">
        <text>3-epi-6-deoxocathasterone + reduced [NADPH--hemoprotein reductase] + O2 = 6-deoxotyphasterol + oxidized [NADPH--hemoprotein reductase] + H2O + H(+)</text>
        <dbReference type="Rhea" id="RHEA:27321"/>
        <dbReference type="Rhea" id="RHEA-COMP:11964"/>
        <dbReference type="Rhea" id="RHEA-COMP:11965"/>
        <dbReference type="ChEBI" id="CHEBI:15377"/>
        <dbReference type="ChEBI" id="CHEBI:15378"/>
        <dbReference type="ChEBI" id="CHEBI:15379"/>
        <dbReference type="ChEBI" id="CHEBI:20717"/>
        <dbReference type="ChEBI" id="CHEBI:57618"/>
        <dbReference type="ChEBI" id="CHEBI:58210"/>
        <dbReference type="ChEBI" id="CHEBI:59410"/>
        <dbReference type="EC" id="1.14.14.147"/>
    </reaction>
</comment>
<evidence type="ECO:0000313" key="27">
    <source>
        <dbReference type="Proteomes" id="UP000886595"/>
    </source>
</evidence>
<evidence type="ECO:0000256" key="8">
    <source>
        <dbReference type="ARBA" id="ARBA00022955"/>
    </source>
</evidence>
<keyword evidence="23" id="KW-0443">Lipid metabolism</keyword>
<keyword evidence="5 24" id="KW-0349">Heme</keyword>
<dbReference type="PROSITE" id="PS00086">
    <property type="entry name" value="CYTOCHROME_P450"/>
    <property type="match status" value="1"/>
</dbReference>
<evidence type="ECO:0000256" key="19">
    <source>
        <dbReference type="ARBA" id="ARBA00075093"/>
    </source>
</evidence>
<evidence type="ECO:0000256" key="13">
    <source>
        <dbReference type="ARBA" id="ARBA00023136"/>
    </source>
</evidence>
<proteinExistence type="inferred from homology"/>
<organism evidence="26 27">
    <name type="scientific">Brassica carinata</name>
    <name type="common">Ethiopian mustard</name>
    <name type="synonym">Abyssinian cabbage</name>
    <dbReference type="NCBI Taxonomy" id="52824"/>
    <lineage>
        <taxon>Eukaryota</taxon>
        <taxon>Viridiplantae</taxon>
        <taxon>Streptophyta</taxon>
        <taxon>Embryophyta</taxon>
        <taxon>Tracheophyta</taxon>
        <taxon>Spermatophyta</taxon>
        <taxon>Magnoliopsida</taxon>
        <taxon>eudicotyledons</taxon>
        <taxon>Gunneridae</taxon>
        <taxon>Pentapetalae</taxon>
        <taxon>rosids</taxon>
        <taxon>malvids</taxon>
        <taxon>Brassicales</taxon>
        <taxon>Brassicaceae</taxon>
        <taxon>Brassiceae</taxon>
        <taxon>Brassica</taxon>
    </lineage>
</organism>
<dbReference type="Proteomes" id="UP000886595">
    <property type="component" value="Unassembled WGS sequence"/>
</dbReference>
<evidence type="ECO:0000313" key="26">
    <source>
        <dbReference type="EMBL" id="KAG2242024.1"/>
    </source>
</evidence>
<evidence type="ECO:0000256" key="11">
    <source>
        <dbReference type="ARBA" id="ARBA00023004"/>
    </source>
</evidence>